<gene>
    <name evidence="5" type="ORF">PL9214290168</name>
</gene>
<dbReference type="GO" id="GO:0016757">
    <property type="term" value="F:glycosyltransferase activity"/>
    <property type="evidence" value="ECO:0007669"/>
    <property type="project" value="InterPro"/>
</dbReference>
<evidence type="ECO:0000313" key="5">
    <source>
        <dbReference type="EMBL" id="CUR30578.1"/>
    </source>
</evidence>
<feature type="domain" description="Glycosyltransferase 61 catalytic" evidence="4">
    <location>
        <begin position="665"/>
        <end position="839"/>
    </location>
</feature>
<dbReference type="SUPFAM" id="SSF48452">
    <property type="entry name" value="TPR-like"/>
    <property type="match status" value="3"/>
</dbReference>
<feature type="repeat" description="TPR" evidence="3">
    <location>
        <begin position="172"/>
        <end position="205"/>
    </location>
</feature>
<accession>A0A1J1LF07</accession>
<dbReference type="RefSeq" id="WP_072717585.1">
    <property type="nucleotide sequence ID" value="NZ_LN889782.1"/>
</dbReference>
<evidence type="ECO:0000256" key="2">
    <source>
        <dbReference type="ARBA" id="ARBA00022803"/>
    </source>
</evidence>
<dbReference type="SMART" id="SM00028">
    <property type="entry name" value="TPR"/>
    <property type="match status" value="8"/>
</dbReference>
<reference evidence="6" key="1">
    <citation type="submission" date="2015-10" db="EMBL/GenBank/DDBJ databases">
        <authorList>
            <person name="Regsiter A."/>
            <person name="william w."/>
        </authorList>
    </citation>
    <scope>NUCLEOTIDE SEQUENCE [LARGE SCALE GENOMIC DNA]</scope>
</reference>
<feature type="repeat" description="TPR" evidence="3">
    <location>
        <begin position="138"/>
        <end position="171"/>
    </location>
</feature>
<evidence type="ECO:0000256" key="3">
    <source>
        <dbReference type="PROSITE-ProRule" id="PRU00339"/>
    </source>
</evidence>
<protein>
    <recommendedName>
        <fullName evidence="4">Glycosyltransferase 61 catalytic domain-containing protein</fullName>
    </recommendedName>
</protein>
<sequence length="902" mass="104009">MSENPDSNETFLSSHILGGEDELLNSMASFQEQGNRSLDKQQFLEAVSIYEQCILEFPDIISNYWYLGLSWLLYGDSFQAQTIWFSAFTQFNLDLEAPEISEFINFLKHQAKGYLSSQYPQFAQQIYEAILDWCETDIEIYDNLGQAIALQGDLETAIEVWQRGIELQPNHCSAYLNQAILYQKLEQFEQAIQCYQEVIQRSPDYLSYYQLGLCFTQIKRWEFAIDAFQNSIQLQPNYAPAYSDLGINLIIEGLLESGIDALKQGIQKQPQFYQALIQQIQNQTLFTPNINSRAIQFLNLLSFPSEIPIDLYLYLGKILSNFDPDSALTVLQKAQEIDPHHFEIYLTFGDIFYEHKQDYLEAVQCYLAANLSGSLSGINTIAKPGSRLSLEDRKARYHLKVGQCWLKLEHFSKAITHFKEAIHYHPNLAEAYYGLAQALFNTGEIQEAIYYLKQSLKEDSESALYLGYFGFLLVYNYQTEHGLFYLKKALEKESSMAVLVDSLLNHLFQAGKLNPNLNFSEVQAINPPTQFDELTKDWVKLHALNQLNYQQIYSETVVDLKPPKSLDDSIHFSFRFGQSVQLPSAFVVQLSQGRFWLSSDQTQSAILTSEQHFLGDLSPEFPLLSPGHPEKHPRHHSILSVQKLPPIHQIQGTVSVLAGLSNSVYFHWMLDVLPRIELLRKSNINWDNIDYFIVDNRCHFQQETLELLGITENQQINIHNLHHVQATELIVPSFPGCVAWMPKWTCDFLKQQFLIPDLISNSPNFKRIYISRNSAKSRRILNEDELLTILKLFGVEFVQLESMSVVEQAALFSQAELIIAPHGSGLTNLVFCQPGTKVIELFSPNYVYHCYWWISNLVELDYYYYIGETLPGYYLHRFTYPRNFSEDILIDIQQFLTLLEGV</sequence>
<organism evidence="5 6">
    <name type="scientific">Planktothrix tepida PCC 9214</name>
    <dbReference type="NCBI Taxonomy" id="671072"/>
    <lineage>
        <taxon>Bacteria</taxon>
        <taxon>Bacillati</taxon>
        <taxon>Cyanobacteriota</taxon>
        <taxon>Cyanophyceae</taxon>
        <taxon>Oscillatoriophycideae</taxon>
        <taxon>Oscillatoriales</taxon>
        <taxon>Microcoleaceae</taxon>
        <taxon>Planktothrix</taxon>
    </lineage>
</organism>
<evidence type="ECO:0000313" key="6">
    <source>
        <dbReference type="Proteomes" id="UP000184315"/>
    </source>
</evidence>
<dbReference type="Gene3D" id="1.25.40.10">
    <property type="entry name" value="Tetratricopeptide repeat domain"/>
    <property type="match status" value="2"/>
</dbReference>
<name>A0A1J1LF07_9CYAN</name>
<dbReference type="PROSITE" id="PS50005">
    <property type="entry name" value="TPR"/>
    <property type="match status" value="5"/>
</dbReference>
<feature type="repeat" description="TPR" evidence="3">
    <location>
        <begin position="395"/>
        <end position="428"/>
    </location>
</feature>
<feature type="repeat" description="TPR" evidence="3">
    <location>
        <begin position="207"/>
        <end position="238"/>
    </location>
</feature>
<dbReference type="Pfam" id="PF13432">
    <property type="entry name" value="TPR_16"/>
    <property type="match status" value="1"/>
</dbReference>
<dbReference type="OrthoDB" id="182122at2"/>
<keyword evidence="6" id="KW-1185">Reference proteome</keyword>
<dbReference type="Pfam" id="PF00515">
    <property type="entry name" value="TPR_1"/>
    <property type="match status" value="1"/>
</dbReference>
<dbReference type="InterPro" id="IPR049625">
    <property type="entry name" value="Glyco_transf_61_cat"/>
</dbReference>
<dbReference type="PROSITE" id="PS50293">
    <property type="entry name" value="TPR_REGION"/>
    <property type="match status" value="2"/>
</dbReference>
<dbReference type="PANTHER" id="PTHR44943:SF8">
    <property type="entry name" value="TPR REPEAT-CONTAINING PROTEIN MJ0263"/>
    <property type="match status" value="1"/>
</dbReference>
<proteinExistence type="predicted"/>
<dbReference type="InterPro" id="IPR011990">
    <property type="entry name" value="TPR-like_helical_dom_sf"/>
</dbReference>
<dbReference type="Pfam" id="PF04577">
    <property type="entry name" value="Glyco_transf_61"/>
    <property type="match status" value="1"/>
</dbReference>
<dbReference type="PANTHER" id="PTHR44943">
    <property type="entry name" value="CELLULOSE SYNTHASE OPERON PROTEIN C"/>
    <property type="match status" value="1"/>
</dbReference>
<dbReference type="Proteomes" id="UP000184315">
    <property type="component" value="Unassembled WGS sequence"/>
</dbReference>
<dbReference type="InterPro" id="IPR019734">
    <property type="entry name" value="TPR_rpt"/>
</dbReference>
<dbReference type="InterPro" id="IPR051685">
    <property type="entry name" value="Ycf3/AcsC/BcsC/TPR_MFPF"/>
</dbReference>
<evidence type="ECO:0000259" key="4">
    <source>
        <dbReference type="Pfam" id="PF04577"/>
    </source>
</evidence>
<dbReference type="STRING" id="671072.PL9214290168"/>
<keyword evidence="2 3" id="KW-0802">TPR repeat</keyword>
<feature type="repeat" description="TPR" evidence="3">
    <location>
        <begin position="429"/>
        <end position="462"/>
    </location>
</feature>
<keyword evidence="1" id="KW-0677">Repeat</keyword>
<evidence type="ECO:0000256" key="1">
    <source>
        <dbReference type="ARBA" id="ARBA00022737"/>
    </source>
</evidence>
<dbReference type="AlphaFoldDB" id="A0A1J1LF07"/>
<dbReference type="EMBL" id="CZDF01000132">
    <property type="protein sequence ID" value="CUR30578.1"/>
    <property type="molecule type" value="Genomic_DNA"/>
</dbReference>